<keyword evidence="2" id="KW-0472">Membrane</keyword>
<feature type="compositionally biased region" description="Low complexity" evidence="1">
    <location>
        <begin position="746"/>
        <end position="771"/>
    </location>
</feature>
<accession>A0A1C5GMK8</accession>
<dbReference type="Proteomes" id="UP000198217">
    <property type="component" value="Chromosome I"/>
</dbReference>
<sequence>MAFRTWSRLLLTALGVSLLAGAGQLGLAYGFGLLRLTGTFTGVTVNQWPAQLVWVGWCAANAAVVGAVLTERVARRDAALTGTGRQLAVAAAAALGATVVAPLCMQPARAAELISVDPVWAVGICAVLGAVVGAGAALAVLLKPPVGWNMAAVAGALWLLALLSAVPSFSATGALPLVRLGVFEPAWLDADAAQRLAMLVLPTTALLAGAVSGALARWRGHPPLVAGATGVAGPVLVAFAYLTAGPGDAVDRYQLAPYYGALLAVAAGALGSAAAALARRPSGGSVAAPQAIEPTDILRPLPAGPPLPGARPAESGADRTDPTDRAAEPGDAEVAGADLAASAGPGTVGTVSAAAAAGRATPAHWDWPAAGATGFPPRSPGDGPDTTAGLTADRAGAGAPAPAPRPAHPVKPARAGTHERPAVEPTAATAPNAFPAPPVEPADPGAAPGAPAGPNRGAVRSHPTRAADPVHAADPARPADPATTTPGGASRGTAASAPPAADAAPGNLSSTSTGADAAPARDAAPGGLSSTSTGPDAAAARDAATTASGDAASGTAAVRSAGAGAPPEPVPTDDAAEQPGGTGRSRKGRSSRSTAASATGRSSRRATKAEEPPAAESTDGDAGAATPAEPAPRPRRTRKSKATTKRADPTDPTADPATTGDPSAPTSARDSASTDPSSSGTTTGSTPGSTSAGSAPGRASTGAASAGSVPAAEAAGTADPATSGSDAGRTRVTGIEPAPTAAWASATEPATGTADPAAASTPPAAGDAPAAGKRREGTREPARPVLKPVPAPVTPTADRPAAPRSTWPVAPAWSAPARPTPAARDEATGPAVPEETSGHRPRHRAPLPDLERAASWEALATARRAGPTAPVEAASEGPADGEDGTPDGAAAGATEQNGGRLRGRLGLFRRNRARTTDEGGSGEAEAEPLAEQDEEYVDWVAGLGRPLADNEPEQESGRRSLRSTGRHHRD</sequence>
<feature type="compositionally biased region" description="Basic residues" evidence="1">
    <location>
        <begin position="633"/>
        <end position="644"/>
    </location>
</feature>
<dbReference type="AlphaFoldDB" id="A0A1C5GMK8"/>
<dbReference type="RefSeq" id="WP_088997388.1">
    <property type="nucleotide sequence ID" value="NZ_LT607750.1"/>
</dbReference>
<feature type="compositionally biased region" description="Low complexity" evidence="1">
    <location>
        <begin position="466"/>
        <end position="506"/>
    </location>
</feature>
<evidence type="ECO:0000313" key="3">
    <source>
        <dbReference type="EMBL" id="SCG35038.1"/>
    </source>
</evidence>
<feature type="transmembrane region" description="Helical" evidence="2">
    <location>
        <begin position="52"/>
        <end position="74"/>
    </location>
</feature>
<evidence type="ECO:0000313" key="4">
    <source>
        <dbReference type="Proteomes" id="UP000198217"/>
    </source>
</evidence>
<feature type="transmembrane region" description="Helical" evidence="2">
    <location>
        <begin position="154"/>
        <end position="176"/>
    </location>
</feature>
<feature type="compositionally biased region" description="Basic and acidic residues" evidence="1">
    <location>
        <begin position="316"/>
        <end position="328"/>
    </location>
</feature>
<feature type="compositionally biased region" description="Basic residues" evidence="1">
    <location>
        <begin position="959"/>
        <end position="970"/>
    </location>
</feature>
<dbReference type="EMBL" id="LT607750">
    <property type="protein sequence ID" value="SCG35038.1"/>
    <property type="molecule type" value="Genomic_DNA"/>
</dbReference>
<keyword evidence="2" id="KW-0812">Transmembrane</keyword>
<feature type="transmembrane region" description="Helical" evidence="2">
    <location>
        <begin position="196"/>
        <end position="216"/>
    </location>
</feature>
<feature type="compositionally biased region" description="Low complexity" evidence="1">
    <location>
        <begin position="886"/>
        <end position="900"/>
    </location>
</feature>
<feature type="compositionally biased region" description="Low complexity" evidence="1">
    <location>
        <begin position="442"/>
        <end position="458"/>
    </location>
</feature>
<proteinExistence type="predicted"/>
<feature type="transmembrane region" description="Helical" evidence="2">
    <location>
        <begin position="120"/>
        <end position="142"/>
    </location>
</feature>
<feature type="compositionally biased region" description="Basic residues" evidence="1">
    <location>
        <begin position="901"/>
        <end position="913"/>
    </location>
</feature>
<organism evidence="3 4">
    <name type="scientific">Micromonospora echinaurantiaca</name>
    <dbReference type="NCBI Taxonomy" id="47857"/>
    <lineage>
        <taxon>Bacteria</taxon>
        <taxon>Bacillati</taxon>
        <taxon>Actinomycetota</taxon>
        <taxon>Actinomycetes</taxon>
        <taxon>Micromonosporales</taxon>
        <taxon>Micromonosporaceae</taxon>
        <taxon>Micromonospora</taxon>
    </lineage>
</organism>
<feature type="compositionally biased region" description="Basic and acidic residues" evidence="1">
    <location>
        <begin position="773"/>
        <end position="782"/>
    </location>
</feature>
<evidence type="ECO:0000256" key="1">
    <source>
        <dbReference type="SAM" id="MobiDB-lite"/>
    </source>
</evidence>
<feature type="compositionally biased region" description="Low complexity" evidence="1">
    <location>
        <begin position="591"/>
        <end position="601"/>
    </location>
</feature>
<protein>
    <submittedName>
        <fullName evidence="3">Putative copper export protein</fullName>
    </submittedName>
</protein>
<keyword evidence="2" id="KW-1133">Transmembrane helix</keyword>
<feature type="compositionally biased region" description="Low complexity" evidence="1">
    <location>
        <begin position="514"/>
        <end position="557"/>
    </location>
</feature>
<feature type="transmembrane region" description="Helical" evidence="2">
    <location>
        <begin position="223"/>
        <end position="244"/>
    </location>
</feature>
<reference evidence="3 4" key="1">
    <citation type="submission" date="2016-06" db="EMBL/GenBank/DDBJ databases">
        <authorList>
            <person name="Kjaerup R.B."/>
            <person name="Dalgaard T.S."/>
            <person name="Juul-Madsen H.R."/>
        </authorList>
    </citation>
    <scope>NUCLEOTIDE SEQUENCE [LARGE SCALE GENOMIC DNA]</scope>
    <source>
        <strain evidence="3 4">DSM 43904</strain>
    </source>
</reference>
<feature type="region of interest" description="Disordered" evidence="1">
    <location>
        <begin position="365"/>
        <end position="970"/>
    </location>
</feature>
<gene>
    <name evidence="3" type="ORF">GA0070609_0036</name>
</gene>
<feature type="region of interest" description="Disordered" evidence="1">
    <location>
        <begin position="296"/>
        <end position="329"/>
    </location>
</feature>
<feature type="compositionally biased region" description="Acidic residues" evidence="1">
    <location>
        <begin position="924"/>
        <end position="937"/>
    </location>
</feature>
<feature type="compositionally biased region" description="Low complexity" evidence="1">
    <location>
        <begin position="650"/>
        <end position="722"/>
    </location>
</feature>
<name>A0A1C5GMK8_9ACTN</name>
<keyword evidence="4" id="KW-1185">Reference proteome</keyword>
<evidence type="ECO:0000256" key="2">
    <source>
        <dbReference type="SAM" id="Phobius"/>
    </source>
</evidence>
<feature type="transmembrane region" description="Helical" evidence="2">
    <location>
        <begin position="256"/>
        <end position="278"/>
    </location>
</feature>